<evidence type="ECO:0000313" key="1">
    <source>
        <dbReference type="EMBL" id="MBB4745387.1"/>
    </source>
</evidence>
<dbReference type="AlphaFoldDB" id="A0A7W7H868"/>
<protein>
    <submittedName>
        <fullName evidence="1">Uncharacterized protein</fullName>
    </submittedName>
</protein>
<organism evidence="1 2">
    <name type="scientific">Actinoplanes octamycinicus</name>
    <dbReference type="NCBI Taxonomy" id="135948"/>
    <lineage>
        <taxon>Bacteria</taxon>
        <taxon>Bacillati</taxon>
        <taxon>Actinomycetota</taxon>
        <taxon>Actinomycetes</taxon>
        <taxon>Micromonosporales</taxon>
        <taxon>Micromonosporaceae</taxon>
        <taxon>Actinoplanes</taxon>
    </lineage>
</organism>
<accession>A0A7W7H868</accession>
<name>A0A7W7H868_9ACTN</name>
<sequence>MDKSFVDEVTVASPQAVIVDGLIGITRGLRITRSPTVWRRLTRPNVCTRRATGSPRDITSRAR</sequence>
<dbReference type="EMBL" id="JACHNB010000001">
    <property type="protein sequence ID" value="MBB4745387.1"/>
    <property type="molecule type" value="Genomic_DNA"/>
</dbReference>
<gene>
    <name evidence="1" type="ORF">BJY16_008846</name>
</gene>
<evidence type="ECO:0000313" key="2">
    <source>
        <dbReference type="Proteomes" id="UP000546162"/>
    </source>
</evidence>
<proteinExistence type="predicted"/>
<comment type="caution">
    <text evidence="1">The sequence shown here is derived from an EMBL/GenBank/DDBJ whole genome shotgun (WGS) entry which is preliminary data.</text>
</comment>
<dbReference type="Proteomes" id="UP000546162">
    <property type="component" value="Unassembled WGS sequence"/>
</dbReference>
<reference evidence="1 2" key="1">
    <citation type="submission" date="2020-08" db="EMBL/GenBank/DDBJ databases">
        <title>Sequencing the genomes of 1000 actinobacteria strains.</title>
        <authorList>
            <person name="Klenk H.-P."/>
        </authorList>
    </citation>
    <scope>NUCLEOTIDE SEQUENCE [LARGE SCALE GENOMIC DNA]</scope>
    <source>
        <strain evidence="1 2">DSM 45809</strain>
    </source>
</reference>
<keyword evidence="2" id="KW-1185">Reference proteome</keyword>